<proteinExistence type="predicted"/>
<evidence type="ECO:0000313" key="2">
    <source>
        <dbReference type="Proteomes" id="UP000003250"/>
    </source>
</evidence>
<evidence type="ECO:0000313" key="1">
    <source>
        <dbReference type="EMBL" id="EHK52272.1"/>
    </source>
</evidence>
<dbReference type="EMBL" id="AHAM01000344">
    <property type="protein sequence ID" value="EHK52272.1"/>
    <property type="molecule type" value="Genomic_DNA"/>
</dbReference>
<dbReference type="Proteomes" id="UP000003250">
    <property type="component" value="Unassembled WGS sequence"/>
</dbReference>
<sequence length="30" mass="3394">AQIESPLHLLPQRAFLQRFIQFTLAVGAVE</sequence>
<name>H0I432_9HYPH</name>
<organism evidence="1 2">
    <name type="scientific">Mesorhizobium alhagi CCNWXJ12-2</name>
    <dbReference type="NCBI Taxonomy" id="1107882"/>
    <lineage>
        <taxon>Bacteria</taxon>
        <taxon>Pseudomonadati</taxon>
        <taxon>Pseudomonadota</taxon>
        <taxon>Alphaproteobacteria</taxon>
        <taxon>Hyphomicrobiales</taxon>
        <taxon>Phyllobacteriaceae</taxon>
        <taxon>Allomesorhizobium</taxon>
    </lineage>
</organism>
<protein>
    <submittedName>
        <fullName evidence="1">Uncharacterized protein</fullName>
    </submittedName>
</protein>
<keyword evidence="2" id="KW-1185">Reference proteome</keyword>
<gene>
    <name evidence="1" type="ORF">MAXJ12_36266</name>
</gene>
<dbReference type="AlphaFoldDB" id="H0I432"/>
<reference evidence="1 2" key="1">
    <citation type="journal article" date="2012" name="J. Bacteriol.">
        <title>Draft Genome Sequence of Mesorhizobium alhagi CCNWXJ12-2T, a Novel Salt-Resistant Species Isolated from the Desert of Northwestern China.</title>
        <authorList>
            <person name="Zhou M."/>
            <person name="Chen W."/>
            <person name="Chen H."/>
            <person name="Wei G."/>
        </authorList>
    </citation>
    <scope>NUCLEOTIDE SEQUENCE [LARGE SCALE GENOMIC DNA]</scope>
    <source>
        <strain evidence="1 2">CCNWXJ12-2</strain>
    </source>
</reference>
<accession>H0I432</accession>
<feature type="non-terminal residue" evidence="1">
    <location>
        <position position="1"/>
    </location>
</feature>